<evidence type="ECO:0000259" key="11">
    <source>
        <dbReference type="Pfam" id="PF01370"/>
    </source>
</evidence>
<dbReference type="NCBIfam" id="TIGR01179">
    <property type="entry name" value="galE"/>
    <property type="match status" value="1"/>
</dbReference>
<dbReference type="CDD" id="cd05247">
    <property type="entry name" value="UDP_G4E_1_SDR_e"/>
    <property type="match status" value="1"/>
</dbReference>
<comment type="similarity">
    <text evidence="4 10">Belongs to the NAD(P)-dependent epimerase/dehydratase family.</text>
</comment>
<dbReference type="EMBL" id="JAUMIS010000002">
    <property type="protein sequence ID" value="MDO3722463.1"/>
    <property type="molecule type" value="Genomic_DNA"/>
</dbReference>
<evidence type="ECO:0000313" key="12">
    <source>
        <dbReference type="EMBL" id="MDO3722463.1"/>
    </source>
</evidence>
<dbReference type="EC" id="5.1.3.2" evidence="5 10"/>
<comment type="caution">
    <text evidence="12">The sequence shown here is derived from an EMBL/GenBank/DDBJ whole genome shotgun (WGS) entry which is preliminary data.</text>
</comment>
<evidence type="ECO:0000256" key="5">
    <source>
        <dbReference type="ARBA" id="ARBA00013189"/>
    </source>
</evidence>
<dbReference type="SUPFAM" id="SSF51735">
    <property type="entry name" value="NAD(P)-binding Rossmann-fold domains"/>
    <property type="match status" value="1"/>
</dbReference>
<evidence type="ECO:0000256" key="1">
    <source>
        <dbReference type="ARBA" id="ARBA00000083"/>
    </source>
</evidence>
<comment type="subunit">
    <text evidence="10">Homodimer.</text>
</comment>
<dbReference type="Pfam" id="PF01370">
    <property type="entry name" value="Epimerase"/>
    <property type="match status" value="1"/>
</dbReference>
<evidence type="ECO:0000256" key="9">
    <source>
        <dbReference type="ARBA" id="ARBA00023277"/>
    </source>
</evidence>
<keyword evidence="7 10" id="KW-0520">NAD</keyword>
<keyword evidence="8 10" id="KW-0413">Isomerase</keyword>
<accession>A0ABT8W2J3</accession>
<evidence type="ECO:0000256" key="10">
    <source>
        <dbReference type="RuleBase" id="RU366046"/>
    </source>
</evidence>
<dbReference type="PANTHER" id="PTHR43725">
    <property type="entry name" value="UDP-GLUCOSE 4-EPIMERASE"/>
    <property type="match status" value="1"/>
</dbReference>
<keyword evidence="13" id="KW-1185">Reference proteome</keyword>
<evidence type="ECO:0000256" key="4">
    <source>
        <dbReference type="ARBA" id="ARBA00007637"/>
    </source>
</evidence>
<dbReference type="RefSeq" id="WP_302910140.1">
    <property type="nucleotide sequence ID" value="NZ_JAUMIS010000002.1"/>
</dbReference>
<dbReference type="InterPro" id="IPR001509">
    <property type="entry name" value="Epimerase_deHydtase"/>
</dbReference>
<evidence type="ECO:0000256" key="6">
    <source>
        <dbReference type="ARBA" id="ARBA00018569"/>
    </source>
</evidence>
<protein>
    <recommendedName>
        <fullName evidence="6 10">UDP-glucose 4-epimerase</fullName>
        <ecNumber evidence="5 10">5.1.3.2</ecNumber>
    </recommendedName>
</protein>
<dbReference type="InterPro" id="IPR005886">
    <property type="entry name" value="UDP_G4E"/>
</dbReference>
<name>A0ABT8W2J3_9GAMM</name>
<evidence type="ECO:0000313" key="13">
    <source>
        <dbReference type="Proteomes" id="UP001168640"/>
    </source>
</evidence>
<dbReference type="Gene3D" id="3.90.25.10">
    <property type="entry name" value="UDP-galactose 4-epimerase, domain 1"/>
    <property type="match status" value="1"/>
</dbReference>
<keyword evidence="9 10" id="KW-0119">Carbohydrate metabolism</keyword>
<dbReference type="InterPro" id="IPR036291">
    <property type="entry name" value="NAD(P)-bd_dom_sf"/>
</dbReference>
<dbReference type="Proteomes" id="UP001168640">
    <property type="component" value="Unassembled WGS sequence"/>
</dbReference>
<dbReference type="PANTHER" id="PTHR43725:SF53">
    <property type="entry name" value="UDP-ARABINOSE 4-EPIMERASE 1"/>
    <property type="match status" value="1"/>
</dbReference>
<evidence type="ECO:0000256" key="3">
    <source>
        <dbReference type="ARBA" id="ARBA00004947"/>
    </source>
</evidence>
<comment type="cofactor">
    <cofactor evidence="2 10">
        <name>NAD(+)</name>
        <dbReference type="ChEBI" id="CHEBI:57540"/>
    </cofactor>
</comment>
<dbReference type="GO" id="GO:0003978">
    <property type="term" value="F:UDP-glucose 4-epimerase activity"/>
    <property type="evidence" value="ECO:0007669"/>
    <property type="project" value="UniProtKB-EC"/>
</dbReference>
<comment type="pathway">
    <text evidence="3 10">Carbohydrate metabolism; galactose metabolism.</text>
</comment>
<evidence type="ECO:0000256" key="8">
    <source>
        <dbReference type="ARBA" id="ARBA00023235"/>
    </source>
</evidence>
<evidence type="ECO:0000256" key="2">
    <source>
        <dbReference type="ARBA" id="ARBA00001911"/>
    </source>
</evidence>
<proteinExistence type="inferred from homology"/>
<comment type="catalytic activity">
    <reaction evidence="1 10">
        <text>UDP-alpha-D-glucose = UDP-alpha-D-galactose</text>
        <dbReference type="Rhea" id="RHEA:22168"/>
        <dbReference type="ChEBI" id="CHEBI:58885"/>
        <dbReference type="ChEBI" id="CHEBI:66914"/>
        <dbReference type="EC" id="5.1.3.2"/>
    </reaction>
</comment>
<dbReference type="Gene3D" id="3.40.50.720">
    <property type="entry name" value="NAD(P)-binding Rossmann-like Domain"/>
    <property type="match status" value="1"/>
</dbReference>
<reference evidence="12" key="1">
    <citation type="submission" date="2023-07" db="EMBL/GenBank/DDBJ databases">
        <title>Marinobacter sp. chi1 genome sequencing and assembly.</title>
        <authorList>
            <person name="Park S."/>
        </authorList>
    </citation>
    <scope>NUCLEOTIDE SEQUENCE</scope>
    <source>
        <strain evidence="12">Chi1</strain>
    </source>
</reference>
<gene>
    <name evidence="12" type="primary">galE</name>
    <name evidence="12" type="ORF">QVZ43_12095</name>
</gene>
<feature type="domain" description="NAD-dependent epimerase/dehydratase" evidence="11">
    <location>
        <begin position="3"/>
        <end position="251"/>
    </location>
</feature>
<evidence type="ECO:0000256" key="7">
    <source>
        <dbReference type="ARBA" id="ARBA00023027"/>
    </source>
</evidence>
<organism evidence="12 13">
    <name type="scientific">Marinobacter suaedae</name>
    <dbReference type="NCBI Taxonomy" id="3057675"/>
    <lineage>
        <taxon>Bacteria</taxon>
        <taxon>Pseudomonadati</taxon>
        <taxon>Pseudomonadota</taxon>
        <taxon>Gammaproteobacteria</taxon>
        <taxon>Pseudomonadales</taxon>
        <taxon>Marinobacteraceae</taxon>
        <taxon>Marinobacter</taxon>
    </lineage>
</organism>
<sequence length="329" mass="35982">MKVLVTGGAGYIGSHVVRQLAQAGHDIVVYDNLSTGYRWAVTAGELVVGDLADEAALNDLFAVHKFEAVLHFAANIVVPESVENPLKYYSNNTRNTLNLLKAVEAYQVPYMVFSSTAAVYGMPAETVLTEDLPLAPINPYGASKMMSERMIMDLSAASSLNYVILRYFNVAGANPDGLLGQATPEATHLIKVACECVTGQREGMNIFGTDYDTRDGTCVRDYIHVEDLAKAHVMALDYMAAGGESQVLNCGYGRGFTVREVIDVVKQESEVDFPVTETGRRAGDPAALMADNTRITEVLGWSPDYDDLQTIVRTALNWESIWQKKKITH</sequence>